<dbReference type="PANTHER" id="PTHR34704:SF1">
    <property type="entry name" value="ATPASE"/>
    <property type="match status" value="1"/>
</dbReference>
<proteinExistence type="predicted"/>
<reference evidence="3" key="1">
    <citation type="submission" date="2020-06" db="EMBL/GenBank/DDBJ databases">
        <title>Unique genomic features of the anaerobic methanotrophic archaea.</title>
        <authorList>
            <person name="Chadwick G.L."/>
            <person name="Skennerton C.T."/>
            <person name="Laso-Perez R."/>
            <person name="Leu A.O."/>
            <person name="Speth D.R."/>
            <person name="Yu H."/>
            <person name="Morgan-Lang C."/>
            <person name="Hatzenpichler R."/>
            <person name="Goudeau D."/>
            <person name="Malmstrom R."/>
            <person name="Brazelton W.J."/>
            <person name="Woyke T."/>
            <person name="Hallam S.J."/>
            <person name="Tyson G.W."/>
            <person name="Wegener G."/>
            <person name="Boetius A."/>
            <person name="Orphan V."/>
        </authorList>
    </citation>
    <scope>NUCLEOTIDE SEQUENCE</scope>
</reference>
<accession>A0A7G9ZA92</accession>
<dbReference type="InterPro" id="IPR011335">
    <property type="entry name" value="Restrct_endonuc-II-like"/>
</dbReference>
<evidence type="ECO:0000259" key="2">
    <source>
        <dbReference type="Pfam" id="PF03008"/>
    </source>
</evidence>
<dbReference type="Pfam" id="PF03008">
    <property type="entry name" value="DUF234"/>
    <property type="match status" value="1"/>
</dbReference>
<dbReference type="GO" id="GO:0005524">
    <property type="term" value="F:ATP binding"/>
    <property type="evidence" value="ECO:0007669"/>
    <property type="project" value="InterPro"/>
</dbReference>
<dbReference type="AlphaFoldDB" id="A0A7G9ZA92"/>
<dbReference type="InterPro" id="IPR004256">
    <property type="entry name" value="DUF234"/>
</dbReference>
<dbReference type="Pfam" id="PF01637">
    <property type="entry name" value="ATPase_2"/>
    <property type="match status" value="1"/>
</dbReference>
<dbReference type="PANTHER" id="PTHR34704">
    <property type="entry name" value="ATPASE"/>
    <property type="match status" value="1"/>
</dbReference>
<feature type="domain" description="ATPase" evidence="1">
    <location>
        <begin position="6"/>
        <end position="213"/>
    </location>
</feature>
<name>A0A7G9ZA92_9EURY</name>
<protein>
    <recommendedName>
        <fullName evidence="4">ATPase domain-containing protein</fullName>
    </recommendedName>
</protein>
<sequence>MYQRKFINRKDELNFLQSRYTTESPEFIVIYGRRRVGKTELILKFMENKKGLYYLASKEGDRSNIKDFSYRISRIIDDENFKKIEFPDWITIFESLFRHKRFIEQATTEKIVIVIDEFPYLVHSNRAISSVFQKIWELNMKNENVMLILSGSSVSVMESEVLGYKSPLYGRRTGQWQVQPLDLKYLNDFLPYSKKDLMMTWFIVGGVPEYLLKFDAKLTLWDNVQNNVIKKGTYLSEEIEYLLNEEFKEPKNYKLIFKAIALGYNRLGEICNYTGLDKSMVSKYLNLLCKLHILKEAVPVTASSKFKKRLYFISDSYFNFWFRYIYLNRIDLEANRENEVLTMIKKDFPRYCGHMFEVLILELLIKRQIPCDLSLSRIGRWWHKDKEIDIVGMNEQNNEILFIECKWSDLRLKEAESVLRELMGKSSFVVWNNDKRKEYFGIAARKIEGKDQLKKRGFFVFDLDDL</sequence>
<dbReference type="SUPFAM" id="SSF46785">
    <property type="entry name" value="Winged helix' DNA-binding domain"/>
    <property type="match status" value="1"/>
</dbReference>
<dbReference type="InterPro" id="IPR011579">
    <property type="entry name" value="ATPase_dom"/>
</dbReference>
<dbReference type="EMBL" id="MT631681">
    <property type="protein sequence ID" value="QNO57176.1"/>
    <property type="molecule type" value="Genomic_DNA"/>
</dbReference>
<dbReference type="Gene3D" id="3.40.50.300">
    <property type="entry name" value="P-loop containing nucleotide triphosphate hydrolases"/>
    <property type="match status" value="1"/>
</dbReference>
<evidence type="ECO:0000259" key="1">
    <source>
        <dbReference type="Pfam" id="PF01637"/>
    </source>
</evidence>
<dbReference type="SUPFAM" id="SSF52980">
    <property type="entry name" value="Restriction endonuclease-like"/>
    <property type="match status" value="1"/>
</dbReference>
<dbReference type="SUPFAM" id="SSF52540">
    <property type="entry name" value="P-loop containing nucleoside triphosphate hydrolases"/>
    <property type="match status" value="1"/>
</dbReference>
<dbReference type="InterPro" id="IPR027417">
    <property type="entry name" value="P-loop_NTPase"/>
</dbReference>
<feature type="domain" description="DUF234" evidence="2">
    <location>
        <begin position="321"/>
        <end position="417"/>
    </location>
</feature>
<dbReference type="InterPro" id="IPR036390">
    <property type="entry name" value="WH_DNA-bd_sf"/>
</dbReference>
<gene>
    <name evidence="3" type="ORF">HJKONFEM_00026</name>
</gene>
<evidence type="ECO:0000313" key="3">
    <source>
        <dbReference type="EMBL" id="QNO57176.1"/>
    </source>
</evidence>
<evidence type="ECO:0008006" key="4">
    <source>
        <dbReference type="Google" id="ProtNLM"/>
    </source>
</evidence>
<organism evidence="3">
    <name type="scientific">Candidatus Methanophaga sp. ANME-1 ERB7</name>
    <dbReference type="NCBI Taxonomy" id="2759913"/>
    <lineage>
        <taxon>Archaea</taxon>
        <taxon>Methanobacteriati</taxon>
        <taxon>Methanobacteriota</taxon>
        <taxon>Stenosarchaea group</taxon>
        <taxon>Methanomicrobia</taxon>
        <taxon>Candidatus Methanophagales</taxon>
        <taxon>Candidatus Methanophagaceae</taxon>
        <taxon>Candidatus Methanophaga</taxon>
    </lineage>
</organism>